<reference evidence="1 2" key="1">
    <citation type="submission" date="2016-01" db="EMBL/GenBank/DDBJ databases">
        <title>Draft Genome Sequences of Seven Thermophilic Sporeformers Isolated from Foods.</title>
        <authorList>
            <person name="Berendsen E.M."/>
            <person name="Wells-Bennik M.H."/>
            <person name="Krawcyk A.O."/>
            <person name="De Jong A."/>
            <person name="Holsappel S."/>
            <person name="Eijlander R.T."/>
            <person name="Kuipers O.P."/>
        </authorList>
    </citation>
    <scope>NUCLEOTIDE SEQUENCE [LARGE SCALE GENOMIC DNA]</scope>
    <source>
        <strain evidence="1 2">B4135</strain>
    </source>
</reference>
<comment type="caution">
    <text evidence="1">The sequence shown here is derived from an EMBL/GenBank/DDBJ whole genome shotgun (WGS) entry which is preliminary data.</text>
</comment>
<name>A0A150MA10_9BACI</name>
<dbReference type="EMBL" id="LQYT01000020">
    <property type="protein sequence ID" value="KYD21393.1"/>
    <property type="molecule type" value="Genomic_DNA"/>
</dbReference>
<dbReference type="Proteomes" id="UP000075683">
    <property type="component" value="Unassembled WGS sequence"/>
</dbReference>
<sequence length="38" mass="4776">MKKQKIKSKIKRVLPYFSNLGQKEFVYQKTYQYKYNKK</sequence>
<dbReference type="AlphaFoldDB" id="A0A150MA10"/>
<protein>
    <submittedName>
        <fullName evidence="1">Uncharacterized protein</fullName>
    </submittedName>
</protein>
<evidence type="ECO:0000313" key="1">
    <source>
        <dbReference type="EMBL" id="KYD21393.1"/>
    </source>
</evidence>
<accession>A0A150MA10</accession>
<organism evidence="1 2">
    <name type="scientific">Caldibacillus debilis</name>
    <dbReference type="NCBI Taxonomy" id="301148"/>
    <lineage>
        <taxon>Bacteria</taxon>
        <taxon>Bacillati</taxon>
        <taxon>Bacillota</taxon>
        <taxon>Bacilli</taxon>
        <taxon>Bacillales</taxon>
        <taxon>Bacillaceae</taxon>
        <taxon>Caldibacillus</taxon>
    </lineage>
</organism>
<gene>
    <name evidence="1" type="ORF">B4135_1673</name>
</gene>
<proteinExistence type="predicted"/>
<evidence type="ECO:0000313" key="2">
    <source>
        <dbReference type="Proteomes" id="UP000075683"/>
    </source>
</evidence>